<evidence type="ECO:0000313" key="3">
    <source>
        <dbReference type="Proteomes" id="UP000324222"/>
    </source>
</evidence>
<accession>A0A5B7GX94</accession>
<sequence length="79" mass="8796">MKWTGDSVTGSEGTAAEPHFAAPGRGLARSSSPAVLQDESPRFLKDLIVSLVLLFVMYGDYKDKKHIETDRQTDRQTDR</sequence>
<proteinExistence type="predicted"/>
<feature type="region of interest" description="Disordered" evidence="1">
    <location>
        <begin position="1"/>
        <end position="35"/>
    </location>
</feature>
<feature type="compositionally biased region" description="Polar residues" evidence="1">
    <location>
        <begin position="1"/>
        <end position="12"/>
    </location>
</feature>
<dbReference type="EMBL" id="VSRR010019522">
    <property type="protein sequence ID" value="MPC62313.1"/>
    <property type="molecule type" value="Genomic_DNA"/>
</dbReference>
<evidence type="ECO:0000313" key="2">
    <source>
        <dbReference type="EMBL" id="MPC62313.1"/>
    </source>
</evidence>
<name>A0A5B7GX94_PORTR</name>
<gene>
    <name evidence="2" type="ORF">E2C01_056397</name>
</gene>
<dbReference type="Proteomes" id="UP000324222">
    <property type="component" value="Unassembled WGS sequence"/>
</dbReference>
<organism evidence="2 3">
    <name type="scientific">Portunus trituberculatus</name>
    <name type="common">Swimming crab</name>
    <name type="synonym">Neptunus trituberculatus</name>
    <dbReference type="NCBI Taxonomy" id="210409"/>
    <lineage>
        <taxon>Eukaryota</taxon>
        <taxon>Metazoa</taxon>
        <taxon>Ecdysozoa</taxon>
        <taxon>Arthropoda</taxon>
        <taxon>Crustacea</taxon>
        <taxon>Multicrustacea</taxon>
        <taxon>Malacostraca</taxon>
        <taxon>Eumalacostraca</taxon>
        <taxon>Eucarida</taxon>
        <taxon>Decapoda</taxon>
        <taxon>Pleocyemata</taxon>
        <taxon>Brachyura</taxon>
        <taxon>Eubrachyura</taxon>
        <taxon>Portunoidea</taxon>
        <taxon>Portunidae</taxon>
        <taxon>Portuninae</taxon>
        <taxon>Portunus</taxon>
    </lineage>
</organism>
<comment type="caution">
    <text evidence="2">The sequence shown here is derived from an EMBL/GenBank/DDBJ whole genome shotgun (WGS) entry which is preliminary data.</text>
</comment>
<reference evidence="2 3" key="1">
    <citation type="submission" date="2019-05" db="EMBL/GenBank/DDBJ databases">
        <title>Another draft genome of Portunus trituberculatus and its Hox gene families provides insights of decapod evolution.</title>
        <authorList>
            <person name="Jeong J.-H."/>
            <person name="Song I."/>
            <person name="Kim S."/>
            <person name="Choi T."/>
            <person name="Kim D."/>
            <person name="Ryu S."/>
            <person name="Kim W."/>
        </authorList>
    </citation>
    <scope>NUCLEOTIDE SEQUENCE [LARGE SCALE GENOMIC DNA]</scope>
    <source>
        <tissue evidence="2">Muscle</tissue>
    </source>
</reference>
<protein>
    <submittedName>
        <fullName evidence="2">Uncharacterized protein</fullName>
    </submittedName>
</protein>
<evidence type="ECO:0000256" key="1">
    <source>
        <dbReference type="SAM" id="MobiDB-lite"/>
    </source>
</evidence>
<keyword evidence="3" id="KW-1185">Reference proteome</keyword>
<dbReference type="AlphaFoldDB" id="A0A5B7GX94"/>